<keyword evidence="2" id="KW-1133">Transmembrane helix</keyword>
<dbReference type="PROSITE" id="PS50005">
    <property type="entry name" value="TPR"/>
    <property type="match status" value="1"/>
</dbReference>
<reference evidence="3" key="1">
    <citation type="journal article" date="2018" name="Genome Biol. Evol.">
        <title>Mitochondrial and Plastid Genomes from Coralline Red Algae Provide Insights into the Incongruent Evolutionary Histories of Organelles.</title>
        <authorList>
            <person name="Lee J."/>
            <person name="Song H.J."/>
            <person name="In Park S."/>
            <person name="Lee Y.M."/>
            <person name="Jeong S.Y."/>
            <person name="Oh Cho T."/>
            <person name="Kim J.H."/>
            <person name="Choi H.G."/>
            <person name="Choi C.G."/>
            <person name="Nelson W.A."/>
            <person name="Fredericq S."/>
            <person name="Bhattacharya D."/>
            <person name="Su Yoon H."/>
        </authorList>
    </citation>
    <scope>NUCLEOTIDE SEQUENCE</scope>
</reference>
<dbReference type="SUPFAM" id="SSF48452">
    <property type="entry name" value="TPR-like"/>
    <property type="match status" value="1"/>
</dbReference>
<keyword evidence="2" id="KW-0812">Transmembrane</keyword>
<name>A0A3G3MGK5_9FLOR</name>
<evidence type="ECO:0000256" key="2">
    <source>
        <dbReference type="SAM" id="Phobius"/>
    </source>
</evidence>
<dbReference type="Pfam" id="PF13181">
    <property type="entry name" value="TPR_8"/>
    <property type="match status" value="1"/>
</dbReference>
<keyword evidence="1" id="KW-0802">TPR repeat</keyword>
<keyword evidence="2" id="KW-0472">Membrane</keyword>
<dbReference type="Gene3D" id="1.25.40.10">
    <property type="entry name" value="Tetratricopeptide repeat domain"/>
    <property type="match status" value="1"/>
</dbReference>
<proteinExistence type="predicted"/>
<dbReference type="AlphaFoldDB" id="A0A3G3MGK5"/>
<accession>A0A3G3MGK5</accession>
<dbReference type="InterPro" id="IPR019734">
    <property type="entry name" value="TPR_rpt"/>
</dbReference>
<geneLocation type="plastid" evidence="3"/>
<evidence type="ECO:0000256" key="1">
    <source>
        <dbReference type="PROSITE-ProRule" id="PRU00339"/>
    </source>
</evidence>
<dbReference type="SMART" id="SM00028">
    <property type="entry name" value="TPR"/>
    <property type="match status" value="2"/>
</dbReference>
<feature type="transmembrane region" description="Helical" evidence="2">
    <location>
        <begin position="12"/>
        <end position="32"/>
    </location>
</feature>
<protein>
    <submittedName>
        <fullName evidence="3">Uncharacterized protein</fullName>
    </submittedName>
</protein>
<keyword evidence="3" id="KW-0934">Plastid</keyword>
<sequence length="171" mass="20145">MTSLAPRIYCTILLIFLFPLFMLITFQLVQIINIEAQFNKLSQKDLAGDLDNDDAFVLAQVYVKKKLWLSSIRLLESKSIENLDSRSKYFNMVGFSYYSMKQYKLAKVYYLRALKLRKDYLIALQNLAKIYELTKEFSLALQTYNAVLFYYPDNSLAVKSIERIRNRDSRI</sequence>
<evidence type="ECO:0000313" key="3">
    <source>
        <dbReference type="EMBL" id="AYR05968.1"/>
    </source>
</evidence>
<dbReference type="EMBL" id="MH281627">
    <property type="protein sequence ID" value="AYR05968.1"/>
    <property type="molecule type" value="Genomic_DNA"/>
</dbReference>
<feature type="repeat" description="TPR" evidence="1">
    <location>
        <begin position="87"/>
        <end position="120"/>
    </location>
</feature>
<organism evidence="3">
    <name type="scientific">Lithothamnion sp</name>
    <dbReference type="NCBI Taxonomy" id="1940749"/>
    <lineage>
        <taxon>Eukaryota</taxon>
        <taxon>Rhodophyta</taxon>
        <taxon>Florideophyceae</taxon>
        <taxon>Corallinophycidae</taxon>
        <taxon>Hapalidiales</taxon>
        <taxon>Hapalidiaceae</taxon>
        <taxon>Melobesioideae</taxon>
        <taxon>Lithothamnion</taxon>
    </lineage>
</organism>
<dbReference type="InterPro" id="IPR011990">
    <property type="entry name" value="TPR-like_helical_dom_sf"/>
</dbReference>
<gene>
    <name evidence="3" type="primary">ycf37</name>
</gene>